<proteinExistence type="predicted"/>
<protein>
    <submittedName>
        <fullName evidence="3">NYN domain-containing protein</fullName>
    </submittedName>
</protein>
<feature type="region of interest" description="Disordered" evidence="1">
    <location>
        <begin position="59"/>
        <end position="79"/>
    </location>
</feature>
<dbReference type="OrthoDB" id="4941654at2"/>
<keyword evidence="4" id="KW-1185">Reference proteome</keyword>
<sequence length="194" mass="22204">MTERVAVFLDFQNVHLSGHNVFERYGAPLYSCVPDPSKIADLIAKRRLRPSEAAAVRVYRGRPDPNHQRTPAAANDAQASRWERDPRVHMVRRQLNYRGWPHNSPQEKGIDVAIAVDLLHLAFRKLYDALVLFSSDTDLLPALQTITQLRLGHVEVACWSGFKPLRIANTRLPYCHFLNEEDWLGVVEDWTGKI</sequence>
<evidence type="ECO:0000313" key="3">
    <source>
        <dbReference type="EMBL" id="RCG27859.1"/>
    </source>
</evidence>
<dbReference type="Gene3D" id="3.40.50.1010">
    <property type="entry name" value="5'-nuclease"/>
    <property type="match status" value="1"/>
</dbReference>
<dbReference type="EMBL" id="QOIL01000015">
    <property type="protein sequence ID" value="RCG27859.1"/>
    <property type="molecule type" value="Genomic_DNA"/>
</dbReference>
<dbReference type="AlphaFoldDB" id="A0A367FD71"/>
<evidence type="ECO:0000313" key="4">
    <source>
        <dbReference type="Proteomes" id="UP000253094"/>
    </source>
</evidence>
<dbReference type="InterPro" id="IPR021139">
    <property type="entry name" value="NYN"/>
</dbReference>
<comment type="caution">
    <text evidence="3">The sequence shown here is derived from an EMBL/GenBank/DDBJ whole genome shotgun (WGS) entry which is preliminary data.</text>
</comment>
<evidence type="ECO:0000259" key="2">
    <source>
        <dbReference type="Pfam" id="PF01936"/>
    </source>
</evidence>
<dbReference type="GO" id="GO:0004540">
    <property type="term" value="F:RNA nuclease activity"/>
    <property type="evidence" value="ECO:0007669"/>
    <property type="project" value="InterPro"/>
</dbReference>
<dbReference type="Pfam" id="PF01936">
    <property type="entry name" value="NYN"/>
    <property type="match status" value="1"/>
</dbReference>
<dbReference type="Proteomes" id="UP000253094">
    <property type="component" value="Unassembled WGS sequence"/>
</dbReference>
<gene>
    <name evidence="3" type="ORF">DQ384_25365</name>
</gene>
<organism evidence="3 4">
    <name type="scientific">Sphaerisporangium album</name>
    <dbReference type="NCBI Taxonomy" id="509200"/>
    <lineage>
        <taxon>Bacteria</taxon>
        <taxon>Bacillati</taxon>
        <taxon>Actinomycetota</taxon>
        <taxon>Actinomycetes</taxon>
        <taxon>Streptosporangiales</taxon>
        <taxon>Streptosporangiaceae</taxon>
        <taxon>Sphaerisporangium</taxon>
    </lineage>
</organism>
<dbReference type="CDD" id="cd18722">
    <property type="entry name" value="PIN_NicB-like"/>
    <property type="match status" value="1"/>
</dbReference>
<reference evidence="3 4" key="1">
    <citation type="submission" date="2018-06" db="EMBL/GenBank/DDBJ databases">
        <title>Sphaerisporangium craniellae sp. nov., isolated from a marine sponge in the South China Sea.</title>
        <authorList>
            <person name="Li L."/>
        </authorList>
    </citation>
    <scope>NUCLEOTIDE SEQUENCE [LARGE SCALE GENOMIC DNA]</scope>
    <source>
        <strain evidence="3 4">CCTCC AA 208026</strain>
    </source>
</reference>
<feature type="domain" description="NYN" evidence="2">
    <location>
        <begin position="4"/>
        <end position="149"/>
    </location>
</feature>
<evidence type="ECO:0000256" key="1">
    <source>
        <dbReference type="SAM" id="MobiDB-lite"/>
    </source>
</evidence>
<name>A0A367FD71_9ACTN</name>
<dbReference type="RefSeq" id="WP_114031383.1">
    <property type="nucleotide sequence ID" value="NZ_QOIL01000015.1"/>
</dbReference>
<accession>A0A367FD71</accession>